<evidence type="ECO:0000259" key="5">
    <source>
        <dbReference type="PROSITE" id="PS50801"/>
    </source>
</evidence>
<dbReference type="CDD" id="cd06267">
    <property type="entry name" value="PBP1_LacI_sugar_binding-like"/>
    <property type="match status" value="1"/>
</dbReference>
<feature type="region of interest" description="Disordered" evidence="4">
    <location>
        <begin position="1"/>
        <end position="57"/>
    </location>
</feature>
<evidence type="ECO:0000256" key="1">
    <source>
        <dbReference type="ARBA" id="ARBA00023015"/>
    </source>
</evidence>
<dbReference type="CDD" id="cd07041">
    <property type="entry name" value="STAS_RsbR_RsbS_like"/>
    <property type="match status" value="1"/>
</dbReference>
<dbReference type="EMBL" id="JEMB01001090">
    <property type="protein sequence ID" value="KYF90660.1"/>
    <property type="molecule type" value="Genomic_DNA"/>
</dbReference>
<dbReference type="PANTHER" id="PTHR30146">
    <property type="entry name" value="LACI-RELATED TRANSCRIPTIONAL REPRESSOR"/>
    <property type="match status" value="1"/>
</dbReference>
<dbReference type="Gene3D" id="3.40.50.2300">
    <property type="match status" value="2"/>
</dbReference>
<organism evidence="6 7">
    <name type="scientific">Sorangium cellulosum</name>
    <name type="common">Polyangium cellulosum</name>
    <dbReference type="NCBI Taxonomy" id="56"/>
    <lineage>
        <taxon>Bacteria</taxon>
        <taxon>Pseudomonadati</taxon>
        <taxon>Myxococcota</taxon>
        <taxon>Polyangia</taxon>
        <taxon>Polyangiales</taxon>
        <taxon>Polyangiaceae</taxon>
        <taxon>Sorangium</taxon>
    </lineage>
</organism>
<keyword evidence="1" id="KW-0805">Transcription regulation</keyword>
<proteinExistence type="predicted"/>
<reference evidence="6 7" key="1">
    <citation type="submission" date="2014-02" db="EMBL/GenBank/DDBJ databases">
        <title>The small core and large imbalanced accessory genome model reveals a collaborative survival strategy of Sorangium cellulosum strains in nature.</title>
        <authorList>
            <person name="Han K."/>
            <person name="Peng R."/>
            <person name="Blom J."/>
            <person name="Li Y.-Z."/>
        </authorList>
    </citation>
    <scope>NUCLEOTIDE SEQUENCE [LARGE SCALE GENOMIC DNA]</scope>
    <source>
        <strain evidence="6 7">So0011-07</strain>
    </source>
</reference>
<dbReference type="Gene3D" id="3.30.750.24">
    <property type="entry name" value="STAS domain"/>
    <property type="match status" value="1"/>
</dbReference>
<dbReference type="Pfam" id="PF01740">
    <property type="entry name" value="STAS"/>
    <property type="match status" value="1"/>
</dbReference>
<name>A0A150SE40_SORCE</name>
<dbReference type="InterPro" id="IPR002645">
    <property type="entry name" value="STAS_dom"/>
</dbReference>
<dbReference type="SUPFAM" id="SSF52091">
    <property type="entry name" value="SpoIIaa-like"/>
    <property type="match status" value="1"/>
</dbReference>
<keyword evidence="3" id="KW-0804">Transcription</keyword>
<dbReference type="InterPro" id="IPR046335">
    <property type="entry name" value="LacI/GalR-like_sensor"/>
</dbReference>
<comment type="caution">
    <text evidence="6">The sequence shown here is derived from an EMBL/GenBank/DDBJ whole genome shotgun (WGS) entry which is preliminary data.</text>
</comment>
<dbReference type="Proteomes" id="UP000075635">
    <property type="component" value="Unassembled WGS sequence"/>
</dbReference>
<evidence type="ECO:0000313" key="6">
    <source>
        <dbReference type="EMBL" id="KYF90660.1"/>
    </source>
</evidence>
<protein>
    <submittedName>
        <fullName evidence="6">LacI family transcriptional regulator</fullName>
    </submittedName>
</protein>
<dbReference type="GO" id="GO:0003700">
    <property type="term" value="F:DNA-binding transcription factor activity"/>
    <property type="evidence" value="ECO:0007669"/>
    <property type="project" value="TreeGrafter"/>
</dbReference>
<feature type="domain" description="STAS" evidence="5">
    <location>
        <begin position="643"/>
        <end position="747"/>
    </location>
</feature>
<sequence>MGQAGESSGVAVPEQWGELSGAPGQEAGAGARAKTRSSIPAARRTDAPGPEGLQVDAGARPRTLGIITPFVDGSFWNPVLTGIHEAAQERGYRTMVLRGTPFELRAPSLARGQVDGWIVLIEVHGIEALARAGVPFITVGTRAAEVSCPAVIPDNRGGMRSAVLHLIEHGHRRIAFVGYFAAYDVRERFAAYKETLAEAGIPFDPDLVVQSDNNWYSGGQGAAPALLARRHECTAAVFGTDKNAIGMMPLLKAAGVRMPEDLAIVGFDDIVEAQGVDPPLTTIRQRFEMMGSAACDLLASMIGGEAFPPEGVHTANVLVQRSSCGCNTIQNFLDREDLASGEGEGGVLARRMVEMLLLPRQLPPGTPPTEVWPAVTRVVEGYFAALRGAEPLPAVEVERAYRQAVGVTPDLGTLLAAVRLLGQSHERRGVPVDAATRRRVEDYLELSRLAIARARLEAETQVVHQLGLLARTNYDVSFALLGGTQHEARSLAWLETTPAVWSCLALWDDPETRASLVVAGAYSRDGSPTPSIGGRCPLEAFPPAETLPPAAADGSLMVFLLPIRSARRDWGVLALVGPTLVALTGDEGTVAIWGTLLGAALERDALLESVSAQHVDLQKAYAIERALSETVRELGCPLIPLLPGMLLVPLIGMIDGGRAQQVLEKVTEGVSRHRARRVLLDVTGVPFVDAEVASALGAISRAAALLGARVYLVGVRPEIARSLVAVELRDLATFASLSTALRALAPAGRGRKRVAVWT</sequence>
<dbReference type="InterPro" id="IPR028082">
    <property type="entry name" value="Peripla_BP_I"/>
</dbReference>
<evidence type="ECO:0000313" key="7">
    <source>
        <dbReference type="Proteomes" id="UP000075635"/>
    </source>
</evidence>
<dbReference type="GO" id="GO:0000976">
    <property type="term" value="F:transcription cis-regulatory region binding"/>
    <property type="evidence" value="ECO:0007669"/>
    <property type="project" value="TreeGrafter"/>
</dbReference>
<evidence type="ECO:0000256" key="4">
    <source>
        <dbReference type="SAM" id="MobiDB-lite"/>
    </source>
</evidence>
<accession>A0A150SE40</accession>
<dbReference type="PROSITE" id="PS50801">
    <property type="entry name" value="STAS"/>
    <property type="match status" value="1"/>
</dbReference>
<dbReference type="InterPro" id="IPR036513">
    <property type="entry name" value="STAS_dom_sf"/>
</dbReference>
<gene>
    <name evidence="6" type="ORF">BE17_09120</name>
</gene>
<keyword evidence="2" id="KW-0238">DNA-binding</keyword>
<evidence type="ECO:0000256" key="3">
    <source>
        <dbReference type="ARBA" id="ARBA00023163"/>
    </source>
</evidence>
<dbReference type="PANTHER" id="PTHR30146:SF109">
    <property type="entry name" value="HTH-TYPE TRANSCRIPTIONAL REGULATOR GALS"/>
    <property type="match status" value="1"/>
</dbReference>
<dbReference type="AlphaFoldDB" id="A0A150SE40"/>
<dbReference type="Pfam" id="PF13377">
    <property type="entry name" value="Peripla_BP_3"/>
    <property type="match status" value="1"/>
</dbReference>
<evidence type="ECO:0000256" key="2">
    <source>
        <dbReference type="ARBA" id="ARBA00023125"/>
    </source>
</evidence>
<dbReference type="SUPFAM" id="SSF53822">
    <property type="entry name" value="Periplasmic binding protein-like I"/>
    <property type="match status" value="1"/>
</dbReference>